<gene>
    <name evidence="2" type="ORF">V7S43_009731</name>
</gene>
<feature type="compositionally biased region" description="Basic and acidic residues" evidence="1">
    <location>
        <begin position="72"/>
        <end position="82"/>
    </location>
</feature>
<comment type="caution">
    <text evidence="2">The sequence shown here is derived from an EMBL/GenBank/DDBJ whole genome shotgun (WGS) entry which is preliminary data.</text>
</comment>
<evidence type="ECO:0000313" key="2">
    <source>
        <dbReference type="EMBL" id="KAL3665098.1"/>
    </source>
</evidence>
<feature type="compositionally biased region" description="Low complexity" evidence="1">
    <location>
        <begin position="215"/>
        <end position="226"/>
    </location>
</feature>
<reference evidence="2 3" key="1">
    <citation type="submission" date="2024-09" db="EMBL/GenBank/DDBJ databases">
        <title>Genome sequencing and assembly of Phytophthora oleae, isolate VK10A, causative agent of rot of olive drupes.</title>
        <authorList>
            <person name="Conti Taguali S."/>
            <person name="Riolo M."/>
            <person name="La Spada F."/>
            <person name="Cacciola S.O."/>
            <person name="Dionisio G."/>
        </authorList>
    </citation>
    <scope>NUCLEOTIDE SEQUENCE [LARGE SCALE GENOMIC DNA]</scope>
    <source>
        <strain evidence="2 3">VK10A</strain>
    </source>
</reference>
<sequence length="249" mass="28192">MQWTRELNDLLNQCVFASGYDFEASSELFCQQATKLRLWREDGELVVTANQCQEQWMALNPTEEEDCDEEENHQGECPETPVDERQQDAAQLVEEEEDDGYVVVPDGGPRLELSLSDAELDQLLSTLPPSEGPERAGSSSADEKDGRSEMQWVLAFLTDPDAIARVDAEAKNMMGAPEKHDDDNYQVFLQDLHNANLMVPAPSAVTRTRYSERQQQTGTDVDGSGDSSEDDEEEWERTRQEMKHSMKLR</sequence>
<dbReference type="Proteomes" id="UP001632037">
    <property type="component" value="Unassembled WGS sequence"/>
</dbReference>
<dbReference type="AlphaFoldDB" id="A0ABD3FEE6"/>
<dbReference type="EMBL" id="JBIMZQ010000021">
    <property type="protein sequence ID" value="KAL3665098.1"/>
    <property type="molecule type" value="Genomic_DNA"/>
</dbReference>
<accession>A0ABD3FEE6</accession>
<organism evidence="2 3">
    <name type="scientific">Phytophthora oleae</name>
    <dbReference type="NCBI Taxonomy" id="2107226"/>
    <lineage>
        <taxon>Eukaryota</taxon>
        <taxon>Sar</taxon>
        <taxon>Stramenopiles</taxon>
        <taxon>Oomycota</taxon>
        <taxon>Peronosporomycetes</taxon>
        <taxon>Peronosporales</taxon>
        <taxon>Peronosporaceae</taxon>
        <taxon>Phytophthora</taxon>
    </lineage>
</organism>
<feature type="region of interest" description="Disordered" evidence="1">
    <location>
        <begin position="62"/>
        <end position="82"/>
    </location>
</feature>
<evidence type="ECO:0000313" key="3">
    <source>
        <dbReference type="Proteomes" id="UP001632037"/>
    </source>
</evidence>
<evidence type="ECO:0000256" key="1">
    <source>
        <dbReference type="SAM" id="MobiDB-lite"/>
    </source>
</evidence>
<protein>
    <submittedName>
        <fullName evidence="2">Uncharacterized protein</fullName>
    </submittedName>
</protein>
<feature type="compositionally biased region" description="Acidic residues" evidence="1">
    <location>
        <begin position="62"/>
        <end position="71"/>
    </location>
</feature>
<proteinExistence type="predicted"/>
<name>A0ABD3FEE6_9STRA</name>
<feature type="region of interest" description="Disordered" evidence="1">
    <location>
        <begin position="125"/>
        <end position="147"/>
    </location>
</feature>
<feature type="region of interest" description="Disordered" evidence="1">
    <location>
        <begin position="203"/>
        <end position="249"/>
    </location>
</feature>
<feature type="compositionally biased region" description="Basic and acidic residues" evidence="1">
    <location>
        <begin position="236"/>
        <end position="249"/>
    </location>
</feature>
<keyword evidence="3" id="KW-1185">Reference proteome</keyword>